<dbReference type="AlphaFoldDB" id="A0A1C7MJJ8"/>
<dbReference type="STRING" id="5627.A0A1C7MJJ8"/>
<dbReference type="PANTHER" id="PTHR46579">
    <property type="entry name" value="F5/8 TYPE C DOMAIN-CONTAINING PROTEIN-RELATED"/>
    <property type="match status" value="1"/>
</dbReference>
<evidence type="ECO:0000313" key="2">
    <source>
        <dbReference type="Proteomes" id="UP000092993"/>
    </source>
</evidence>
<dbReference type="OrthoDB" id="3247418at2759"/>
<proteinExistence type="predicted"/>
<dbReference type="Proteomes" id="UP000092993">
    <property type="component" value="Unassembled WGS sequence"/>
</dbReference>
<accession>A0A1C7MJJ8</accession>
<dbReference type="EMBL" id="LUGG01000003">
    <property type="protein sequence ID" value="OBZ77000.1"/>
    <property type="molecule type" value="Genomic_DNA"/>
</dbReference>
<dbReference type="OMA" id="ACTIYLP"/>
<comment type="caution">
    <text evidence="1">The sequence shown here is derived from an EMBL/GenBank/DDBJ whole genome shotgun (WGS) entry which is preliminary data.</text>
</comment>
<sequence>MPLQQCQKAVLWHMCEDRNLRRAGTVKQMAKELMKWAFAAFREVRSMMEVPSWINPVPRGFGTSAHGKLSADQWRTACTIYLPVALILAWGGEKGRQWSMLSNFMDLVTAVVVASSRSISSEQIKVYEDYMLHYLQGLKVLYKESAIVANHHLALHLGQFLRHFGPVHAWRSFAFERFNYMLQKINTNLTFGKSLKPH</sequence>
<gene>
    <name evidence="1" type="ORF">A0H81_03654</name>
</gene>
<organism evidence="1 2">
    <name type="scientific">Grifola frondosa</name>
    <name type="common">Maitake</name>
    <name type="synonym">Polyporus frondosus</name>
    <dbReference type="NCBI Taxonomy" id="5627"/>
    <lineage>
        <taxon>Eukaryota</taxon>
        <taxon>Fungi</taxon>
        <taxon>Dikarya</taxon>
        <taxon>Basidiomycota</taxon>
        <taxon>Agaricomycotina</taxon>
        <taxon>Agaricomycetes</taxon>
        <taxon>Polyporales</taxon>
        <taxon>Grifolaceae</taxon>
        <taxon>Grifola</taxon>
    </lineage>
</organism>
<name>A0A1C7MJJ8_GRIFR</name>
<keyword evidence="2" id="KW-1185">Reference proteome</keyword>
<protein>
    <recommendedName>
        <fullName evidence="3">DUF4218 domain-containing protein</fullName>
    </recommendedName>
</protein>
<reference evidence="1 2" key="1">
    <citation type="submission" date="2016-03" db="EMBL/GenBank/DDBJ databases">
        <title>Whole genome sequencing of Grifola frondosa 9006-11.</title>
        <authorList>
            <person name="Min B."/>
            <person name="Park H."/>
            <person name="Kim J.-G."/>
            <person name="Cho H."/>
            <person name="Oh Y.-L."/>
            <person name="Kong W.-S."/>
            <person name="Choi I.-G."/>
        </authorList>
    </citation>
    <scope>NUCLEOTIDE SEQUENCE [LARGE SCALE GENOMIC DNA]</scope>
    <source>
        <strain evidence="1 2">9006-11</strain>
    </source>
</reference>
<evidence type="ECO:0000313" key="1">
    <source>
        <dbReference type="EMBL" id="OBZ77000.1"/>
    </source>
</evidence>
<dbReference type="PANTHER" id="PTHR46579:SF1">
    <property type="entry name" value="F5_8 TYPE C DOMAIN-CONTAINING PROTEIN"/>
    <property type="match status" value="1"/>
</dbReference>
<evidence type="ECO:0008006" key="3">
    <source>
        <dbReference type="Google" id="ProtNLM"/>
    </source>
</evidence>